<dbReference type="Proteomes" id="UP000608345">
    <property type="component" value="Unassembled WGS sequence"/>
</dbReference>
<keyword evidence="3" id="KW-1185">Reference proteome</keyword>
<reference evidence="2" key="2">
    <citation type="submission" date="2020-09" db="EMBL/GenBank/DDBJ databases">
        <authorList>
            <person name="Sun Q."/>
            <person name="Kim S."/>
        </authorList>
    </citation>
    <scope>NUCLEOTIDE SEQUENCE</scope>
    <source>
        <strain evidence="2">KCTC 23732</strain>
    </source>
</reference>
<gene>
    <name evidence="2" type="ORF">GCM10011450_15440</name>
</gene>
<dbReference type="RefSeq" id="WP_189384911.1">
    <property type="nucleotide sequence ID" value="NZ_BAABFY010000052.1"/>
</dbReference>
<feature type="transmembrane region" description="Helical" evidence="1">
    <location>
        <begin position="12"/>
        <end position="32"/>
    </location>
</feature>
<dbReference type="AlphaFoldDB" id="A0A918JMQ7"/>
<sequence>MTTILSKKRLSLIGAGLLILIAAIWFLGNIYATRTAEEKISETLGSTPLANDIHWEKLSANIFGTVTMEKLVIGKGKSTLNIQKLQLSGFENSASNLQGKLVLIGVADTNGQSPLLENKLLQNAGYITADPVNISLDLDAQKNKGTAQINLAIDQREVIALSSSLSIQRAQQLMTLLSSGLEGGKEAFNPMMIFSIGAMLDPITVNDMEAHIKDQGYIKRVNALINRFDIPLVPSEKTLDTEKFANEQLKNRYEQAIQQCAQPNSENRFFDNPVDSCKDIAKFMFQENDSLKLKLKSFPLKELDELVLDML</sequence>
<evidence type="ECO:0000256" key="1">
    <source>
        <dbReference type="SAM" id="Phobius"/>
    </source>
</evidence>
<organism evidence="2 3">
    <name type="scientific">Advenella faeciporci</name>
    <dbReference type="NCBI Taxonomy" id="797535"/>
    <lineage>
        <taxon>Bacteria</taxon>
        <taxon>Pseudomonadati</taxon>
        <taxon>Pseudomonadota</taxon>
        <taxon>Betaproteobacteria</taxon>
        <taxon>Burkholderiales</taxon>
        <taxon>Alcaligenaceae</taxon>
    </lineage>
</organism>
<keyword evidence="1" id="KW-0812">Transmembrane</keyword>
<keyword evidence="1" id="KW-0472">Membrane</keyword>
<protein>
    <submittedName>
        <fullName evidence="2">Uncharacterized protein</fullName>
    </submittedName>
</protein>
<keyword evidence="1" id="KW-1133">Transmembrane helix</keyword>
<accession>A0A918JMQ7</accession>
<comment type="caution">
    <text evidence="2">The sequence shown here is derived from an EMBL/GenBank/DDBJ whole genome shotgun (WGS) entry which is preliminary data.</text>
</comment>
<dbReference type="EMBL" id="BMYS01000009">
    <property type="protein sequence ID" value="GGW86455.1"/>
    <property type="molecule type" value="Genomic_DNA"/>
</dbReference>
<reference evidence="2" key="1">
    <citation type="journal article" date="2014" name="Int. J. Syst. Evol. Microbiol.">
        <title>Complete genome sequence of Corynebacterium casei LMG S-19264T (=DSM 44701T), isolated from a smear-ripened cheese.</title>
        <authorList>
            <consortium name="US DOE Joint Genome Institute (JGI-PGF)"/>
            <person name="Walter F."/>
            <person name="Albersmeier A."/>
            <person name="Kalinowski J."/>
            <person name="Ruckert C."/>
        </authorList>
    </citation>
    <scope>NUCLEOTIDE SEQUENCE</scope>
    <source>
        <strain evidence="2">KCTC 23732</strain>
    </source>
</reference>
<name>A0A918JMQ7_9BURK</name>
<evidence type="ECO:0000313" key="2">
    <source>
        <dbReference type="EMBL" id="GGW86455.1"/>
    </source>
</evidence>
<proteinExistence type="predicted"/>
<evidence type="ECO:0000313" key="3">
    <source>
        <dbReference type="Proteomes" id="UP000608345"/>
    </source>
</evidence>